<organism evidence="2 3">
    <name type="scientific">Elysia marginata</name>
    <dbReference type="NCBI Taxonomy" id="1093978"/>
    <lineage>
        <taxon>Eukaryota</taxon>
        <taxon>Metazoa</taxon>
        <taxon>Spiralia</taxon>
        <taxon>Lophotrochozoa</taxon>
        <taxon>Mollusca</taxon>
        <taxon>Gastropoda</taxon>
        <taxon>Heterobranchia</taxon>
        <taxon>Euthyneura</taxon>
        <taxon>Panpulmonata</taxon>
        <taxon>Sacoglossa</taxon>
        <taxon>Placobranchoidea</taxon>
        <taxon>Plakobranchidae</taxon>
        <taxon>Elysia</taxon>
    </lineage>
</organism>
<gene>
    <name evidence="2" type="ORF">ElyMa_003567200</name>
</gene>
<protein>
    <submittedName>
        <fullName evidence="2">Uncharacterized protein</fullName>
    </submittedName>
</protein>
<evidence type="ECO:0000313" key="3">
    <source>
        <dbReference type="Proteomes" id="UP000762676"/>
    </source>
</evidence>
<comment type="caution">
    <text evidence="2">The sequence shown here is derived from an EMBL/GenBank/DDBJ whole genome shotgun (WGS) entry which is preliminary data.</text>
</comment>
<sequence>NYRTLGREAWRSPLQTSRPNSGKTLKSWKRPPASSIIHQTGLNMLNMKSKKKPIAERQSELLGTSSSAYNIEHITELAFSKSKD</sequence>
<dbReference type="AlphaFoldDB" id="A0AAV4EM95"/>
<name>A0AAV4EM95_9GAST</name>
<reference evidence="2 3" key="1">
    <citation type="journal article" date="2021" name="Elife">
        <title>Chloroplast acquisition without the gene transfer in kleptoplastic sea slugs, Plakobranchus ocellatus.</title>
        <authorList>
            <person name="Maeda T."/>
            <person name="Takahashi S."/>
            <person name="Yoshida T."/>
            <person name="Shimamura S."/>
            <person name="Takaki Y."/>
            <person name="Nagai Y."/>
            <person name="Toyoda A."/>
            <person name="Suzuki Y."/>
            <person name="Arimoto A."/>
            <person name="Ishii H."/>
            <person name="Satoh N."/>
            <person name="Nishiyama T."/>
            <person name="Hasebe M."/>
            <person name="Maruyama T."/>
            <person name="Minagawa J."/>
            <person name="Obokata J."/>
            <person name="Shigenobu S."/>
        </authorList>
    </citation>
    <scope>NUCLEOTIDE SEQUENCE [LARGE SCALE GENOMIC DNA]</scope>
</reference>
<feature type="compositionally biased region" description="Polar residues" evidence="1">
    <location>
        <begin position="13"/>
        <end position="24"/>
    </location>
</feature>
<keyword evidence="3" id="KW-1185">Reference proteome</keyword>
<feature type="compositionally biased region" description="Basic and acidic residues" evidence="1">
    <location>
        <begin position="1"/>
        <end position="10"/>
    </location>
</feature>
<dbReference type="Proteomes" id="UP000762676">
    <property type="component" value="Unassembled WGS sequence"/>
</dbReference>
<feature type="region of interest" description="Disordered" evidence="1">
    <location>
        <begin position="1"/>
        <end position="31"/>
    </location>
</feature>
<evidence type="ECO:0000313" key="2">
    <source>
        <dbReference type="EMBL" id="GFR61805.1"/>
    </source>
</evidence>
<evidence type="ECO:0000256" key="1">
    <source>
        <dbReference type="SAM" id="MobiDB-lite"/>
    </source>
</evidence>
<dbReference type="EMBL" id="BMAT01007304">
    <property type="protein sequence ID" value="GFR61805.1"/>
    <property type="molecule type" value="Genomic_DNA"/>
</dbReference>
<proteinExistence type="predicted"/>
<feature type="non-terminal residue" evidence="2">
    <location>
        <position position="1"/>
    </location>
</feature>
<accession>A0AAV4EM95</accession>